<sequence length="66" mass="7360">MLWHGAKNKFKNKSDIITFLVDLPAGLYTLCVVTILTCEIFLVKSKIRTNSNSLIIPPLLDQSGIL</sequence>
<organism evidence="2">
    <name type="scientific">Rhizophora mucronata</name>
    <name type="common">Asiatic mangrove</name>
    <dbReference type="NCBI Taxonomy" id="61149"/>
    <lineage>
        <taxon>Eukaryota</taxon>
        <taxon>Viridiplantae</taxon>
        <taxon>Streptophyta</taxon>
        <taxon>Embryophyta</taxon>
        <taxon>Tracheophyta</taxon>
        <taxon>Spermatophyta</taxon>
        <taxon>Magnoliopsida</taxon>
        <taxon>eudicotyledons</taxon>
        <taxon>Gunneridae</taxon>
        <taxon>Pentapetalae</taxon>
        <taxon>rosids</taxon>
        <taxon>fabids</taxon>
        <taxon>Malpighiales</taxon>
        <taxon>Rhizophoraceae</taxon>
        <taxon>Rhizophora</taxon>
    </lineage>
</organism>
<evidence type="ECO:0000256" key="1">
    <source>
        <dbReference type="SAM" id="Phobius"/>
    </source>
</evidence>
<keyword evidence="1" id="KW-0812">Transmembrane</keyword>
<proteinExistence type="predicted"/>
<protein>
    <submittedName>
        <fullName evidence="2">Uncharacterized protein</fullName>
    </submittedName>
</protein>
<evidence type="ECO:0000313" key="2">
    <source>
        <dbReference type="EMBL" id="MBX57760.1"/>
    </source>
</evidence>
<dbReference type="EMBL" id="GGEC01077276">
    <property type="protein sequence ID" value="MBX57760.1"/>
    <property type="molecule type" value="Transcribed_RNA"/>
</dbReference>
<keyword evidence="1" id="KW-1133">Transmembrane helix</keyword>
<accession>A0A2P2PSQ2</accession>
<name>A0A2P2PSQ2_RHIMU</name>
<keyword evidence="1" id="KW-0472">Membrane</keyword>
<feature type="transmembrane region" description="Helical" evidence="1">
    <location>
        <begin position="25"/>
        <end position="43"/>
    </location>
</feature>
<reference evidence="2" key="1">
    <citation type="submission" date="2018-02" db="EMBL/GenBank/DDBJ databases">
        <title>Rhizophora mucronata_Transcriptome.</title>
        <authorList>
            <person name="Meera S.P."/>
            <person name="Sreeshan A."/>
            <person name="Augustine A."/>
        </authorList>
    </citation>
    <scope>NUCLEOTIDE SEQUENCE</scope>
    <source>
        <tissue evidence="2">Leaf</tissue>
    </source>
</reference>
<dbReference type="AlphaFoldDB" id="A0A2P2PSQ2"/>